<evidence type="ECO:0000256" key="11">
    <source>
        <dbReference type="SAM" id="SignalP"/>
    </source>
</evidence>
<keyword evidence="7" id="KW-0325">Glycoprotein</keyword>
<feature type="chain" id="PRO_5013053512" description="Ig-like domain-containing protein" evidence="11">
    <location>
        <begin position="25"/>
        <end position="298"/>
    </location>
</feature>
<dbReference type="InterPro" id="IPR003599">
    <property type="entry name" value="Ig_sub"/>
</dbReference>
<keyword evidence="3 11" id="KW-0732">Signal</keyword>
<evidence type="ECO:0000256" key="9">
    <source>
        <dbReference type="SAM" id="MobiDB-lite"/>
    </source>
</evidence>
<proteinExistence type="predicted"/>
<evidence type="ECO:0000256" key="8">
    <source>
        <dbReference type="ARBA" id="ARBA00023319"/>
    </source>
</evidence>
<dbReference type="InterPro" id="IPR013783">
    <property type="entry name" value="Ig-like_fold"/>
</dbReference>
<keyword evidence="8" id="KW-0393">Immunoglobulin domain</keyword>
<gene>
    <name evidence="13" type="ORF">ASZ78_009432</name>
</gene>
<dbReference type="EMBL" id="MCFN01000218">
    <property type="protein sequence ID" value="OXB62366.1"/>
    <property type="molecule type" value="Genomic_DNA"/>
</dbReference>
<feature type="compositionally biased region" description="Basic and acidic residues" evidence="9">
    <location>
        <begin position="237"/>
        <end position="250"/>
    </location>
</feature>
<dbReference type="STRING" id="9009.A0A226N427"/>
<evidence type="ECO:0000256" key="5">
    <source>
        <dbReference type="ARBA" id="ARBA00023136"/>
    </source>
</evidence>
<feature type="transmembrane region" description="Helical" evidence="10">
    <location>
        <begin position="163"/>
        <end position="185"/>
    </location>
</feature>
<reference evidence="13 14" key="1">
    <citation type="submission" date="2016-07" db="EMBL/GenBank/DDBJ databases">
        <title>Disparate Historic Effective Population Sizes Predicted by Modern Levels of Genome Diversity for the Scaled Quail (Callipepla squamata) and the Northern Bobwhite (Colinus virginianus): Inferences from First and Second Generation Draft Genome Assemblies for Sympatric New World Quail.</title>
        <authorList>
            <person name="Oldeschulte D.L."/>
            <person name="Halley Y.A."/>
            <person name="Bhattarai E.K."/>
            <person name="Brashear W.A."/>
            <person name="Hill J."/>
            <person name="Metz R.P."/>
            <person name="Johnson C.D."/>
            <person name="Rollins D."/>
            <person name="Peterson M.J."/>
            <person name="Bickhart D.M."/>
            <person name="Decker J.E."/>
            <person name="Seabury C.M."/>
        </authorList>
    </citation>
    <scope>NUCLEOTIDE SEQUENCE [LARGE SCALE GENOMIC DNA]</scope>
    <source>
        <strain evidence="13 14">Texas</strain>
        <tissue evidence="13">Leg muscle</tissue>
    </source>
</reference>
<evidence type="ECO:0000256" key="6">
    <source>
        <dbReference type="ARBA" id="ARBA00023157"/>
    </source>
</evidence>
<accession>A0A226N427</accession>
<dbReference type="InterPro" id="IPR000920">
    <property type="entry name" value="Myelin_P0-rel"/>
</dbReference>
<evidence type="ECO:0000313" key="13">
    <source>
        <dbReference type="EMBL" id="OXB62366.1"/>
    </source>
</evidence>
<feature type="signal peptide" evidence="11">
    <location>
        <begin position="1"/>
        <end position="24"/>
    </location>
</feature>
<comment type="caution">
    <text evidence="13">The sequence shown here is derived from an EMBL/GenBank/DDBJ whole genome shotgun (WGS) entry which is preliminary data.</text>
</comment>
<keyword evidence="4 10" id="KW-1133">Transmembrane helix</keyword>
<comment type="subcellular location">
    <subcellularLocation>
        <location evidence="1">Membrane</location>
        <topology evidence="1">Single-pass type I membrane protein</topology>
    </subcellularLocation>
</comment>
<dbReference type="SMART" id="SM00406">
    <property type="entry name" value="IGv"/>
    <property type="match status" value="1"/>
</dbReference>
<dbReference type="Gene3D" id="2.60.40.10">
    <property type="entry name" value="Immunoglobulins"/>
    <property type="match status" value="1"/>
</dbReference>
<sequence length="298" mass="32997">MGTGRLRSAILVLLSLCLAGRSSSSAGWVFTEPWLHADAGDSVLLRCLFQDPEATGWTVIKVDWLRVPGAGTQKEEMVFYYYSNSSVPVGRFQERVRWQGDVSCWDGSIQLQDVQVNDSGRYMCEIRLFQHGSIFKNYTMLHVSPATQRDRAESAHVLGRTGVWAVTVCCSAVAVVLAFLAGLSLRKRYQDLLRVHWDEQSISSYPPADLPQEPCSCGTAPRCSCCPLVSAGTTALERARNDSSKDKAKEGLYSSIPEAEVPKADQDAGKKRRAEETYITMVRTEQLQGCRAPYTTSL</sequence>
<keyword evidence="2 10" id="KW-0812">Transmembrane</keyword>
<feature type="domain" description="Ig-like" evidence="12">
    <location>
        <begin position="40"/>
        <end position="126"/>
    </location>
</feature>
<keyword evidence="5 10" id="KW-0472">Membrane</keyword>
<dbReference type="Pfam" id="PF07686">
    <property type="entry name" value="V-set"/>
    <property type="match status" value="1"/>
</dbReference>
<evidence type="ECO:0000256" key="10">
    <source>
        <dbReference type="SAM" id="Phobius"/>
    </source>
</evidence>
<dbReference type="PANTHER" id="PTHR13869:SF22">
    <property type="entry name" value="JUNCTIONAL ADHESION MOLECULE-LIKE"/>
    <property type="match status" value="1"/>
</dbReference>
<dbReference type="SUPFAM" id="SSF48726">
    <property type="entry name" value="Immunoglobulin"/>
    <property type="match status" value="1"/>
</dbReference>
<dbReference type="PROSITE" id="PS50835">
    <property type="entry name" value="IG_LIKE"/>
    <property type="match status" value="1"/>
</dbReference>
<dbReference type="OrthoDB" id="7225082at2759"/>
<dbReference type="GO" id="GO:0098609">
    <property type="term" value="P:cell-cell adhesion"/>
    <property type="evidence" value="ECO:0007669"/>
    <property type="project" value="TreeGrafter"/>
</dbReference>
<dbReference type="AlphaFoldDB" id="A0A226N427"/>
<evidence type="ECO:0000256" key="7">
    <source>
        <dbReference type="ARBA" id="ARBA00023180"/>
    </source>
</evidence>
<evidence type="ECO:0000256" key="4">
    <source>
        <dbReference type="ARBA" id="ARBA00022989"/>
    </source>
</evidence>
<evidence type="ECO:0000256" key="3">
    <source>
        <dbReference type="ARBA" id="ARBA00022729"/>
    </source>
</evidence>
<dbReference type="InterPro" id="IPR013106">
    <property type="entry name" value="Ig_V-set"/>
</dbReference>
<evidence type="ECO:0000313" key="14">
    <source>
        <dbReference type="Proteomes" id="UP000198323"/>
    </source>
</evidence>
<keyword evidence="14" id="KW-1185">Reference proteome</keyword>
<dbReference type="SMART" id="SM00409">
    <property type="entry name" value="IG"/>
    <property type="match status" value="1"/>
</dbReference>
<name>A0A226N427_CALSU</name>
<dbReference type="Proteomes" id="UP000198323">
    <property type="component" value="Unassembled WGS sequence"/>
</dbReference>
<evidence type="ECO:0000259" key="12">
    <source>
        <dbReference type="PROSITE" id="PS50835"/>
    </source>
</evidence>
<evidence type="ECO:0000256" key="2">
    <source>
        <dbReference type="ARBA" id="ARBA00022692"/>
    </source>
</evidence>
<organism evidence="13 14">
    <name type="scientific">Callipepla squamata</name>
    <name type="common">Scaled quail</name>
    <dbReference type="NCBI Taxonomy" id="9009"/>
    <lineage>
        <taxon>Eukaryota</taxon>
        <taxon>Metazoa</taxon>
        <taxon>Chordata</taxon>
        <taxon>Craniata</taxon>
        <taxon>Vertebrata</taxon>
        <taxon>Euteleostomi</taxon>
        <taxon>Archelosauria</taxon>
        <taxon>Archosauria</taxon>
        <taxon>Dinosauria</taxon>
        <taxon>Saurischia</taxon>
        <taxon>Theropoda</taxon>
        <taxon>Coelurosauria</taxon>
        <taxon>Aves</taxon>
        <taxon>Neognathae</taxon>
        <taxon>Galloanserae</taxon>
        <taxon>Galliformes</taxon>
        <taxon>Odontophoridae</taxon>
        <taxon>Callipepla</taxon>
    </lineage>
</organism>
<keyword evidence="6" id="KW-1015">Disulfide bond</keyword>
<feature type="region of interest" description="Disordered" evidence="9">
    <location>
        <begin position="237"/>
        <end position="272"/>
    </location>
</feature>
<feature type="compositionally biased region" description="Basic and acidic residues" evidence="9">
    <location>
        <begin position="260"/>
        <end position="272"/>
    </location>
</feature>
<evidence type="ECO:0000256" key="1">
    <source>
        <dbReference type="ARBA" id="ARBA00004479"/>
    </source>
</evidence>
<dbReference type="InterPro" id="IPR007110">
    <property type="entry name" value="Ig-like_dom"/>
</dbReference>
<dbReference type="GO" id="GO:0005886">
    <property type="term" value="C:plasma membrane"/>
    <property type="evidence" value="ECO:0007669"/>
    <property type="project" value="TreeGrafter"/>
</dbReference>
<protein>
    <recommendedName>
        <fullName evidence="12">Ig-like domain-containing protein</fullName>
    </recommendedName>
</protein>
<dbReference type="InterPro" id="IPR036179">
    <property type="entry name" value="Ig-like_dom_sf"/>
</dbReference>
<dbReference type="PANTHER" id="PTHR13869">
    <property type="entry name" value="MYELIN P0 RELATED"/>
    <property type="match status" value="1"/>
</dbReference>